<protein>
    <submittedName>
        <fullName evidence="1">Uncharacterized protein</fullName>
    </submittedName>
</protein>
<accession>A0A0G1IGC0</accession>
<evidence type="ECO:0000313" key="2">
    <source>
        <dbReference type="Proteomes" id="UP000034087"/>
    </source>
</evidence>
<dbReference type="Gene3D" id="1.25.40.20">
    <property type="entry name" value="Ankyrin repeat-containing domain"/>
    <property type="match status" value="1"/>
</dbReference>
<sequence>MTRPRSDFGETRTDAPFRLKRRLWASIELDDNYEGVKKALDDGTPVDSKDEDGRTPLVYVLRYRKKNWPRVAGLLISRAADVRLKCGKGKHKETALDILIQINDEEALDVIEQYVTGVLTA</sequence>
<reference evidence="1 2" key="1">
    <citation type="journal article" date="2015" name="Nature">
        <title>rRNA introns, odd ribosomes, and small enigmatic genomes across a large radiation of phyla.</title>
        <authorList>
            <person name="Brown C.T."/>
            <person name="Hug L.A."/>
            <person name="Thomas B.C."/>
            <person name="Sharon I."/>
            <person name="Castelle C.J."/>
            <person name="Singh A."/>
            <person name="Wilkins M.J."/>
            <person name="Williams K.H."/>
            <person name="Banfield J.F."/>
        </authorList>
    </citation>
    <scope>NUCLEOTIDE SEQUENCE [LARGE SCALE GENOMIC DNA]</scope>
</reference>
<dbReference type="EMBL" id="LCIR01000034">
    <property type="protein sequence ID" value="KKT58436.1"/>
    <property type="molecule type" value="Genomic_DNA"/>
</dbReference>
<dbReference type="AlphaFoldDB" id="A0A0G1IGC0"/>
<dbReference type="SUPFAM" id="SSF48403">
    <property type="entry name" value="Ankyrin repeat"/>
    <property type="match status" value="1"/>
</dbReference>
<dbReference type="Proteomes" id="UP000034087">
    <property type="component" value="Unassembled WGS sequence"/>
</dbReference>
<evidence type="ECO:0000313" key="1">
    <source>
        <dbReference type="EMBL" id="KKT58436.1"/>
    </source>
</evidence>
<gene>
    <name evidence="1" type="ORF">UW53_C0034G0003</name>
</gene>
<name>A0A0G1IGC0_9BACT</name>
<proteinExistence type="predicted"/>
<organism evidence="1 2">
    <name type="scientific">Candidatus Giovannonibacteria bacterium GW2011_GWA1_44_25</name>
    <dbReference type="NCBI Taxonomy" id="1618645"/>
    <lineage>
        <taxon>Bacteria</taxon>
        <taxon>Candidatus Giovannoniibacteriota</taxon>
    </lineage>
</organism>
<dbReference type="InterPro" id="IPR036770">
    <property type="entry name" value="Ankyrin_rpt-contain_sf"/>
</dbReference>
<comment type="caution">
    <text evidence="1">The sequence shown here is derived from an EMBL/GenBank/DDBJ whole genome shotgun (WGS) entry which is preliminary data.</text>
</comment>